<dbReference type="SUPFAM" id="SSF57850">
    <property type="entry name" value="RING/U-box"/>
    <property type="match status" value="1"/>
</dbReference>
<protein>
    <recommendedName>
        <fullName evidence="6">RING-type domain-containing protein</fullName>
    </recommendedName>
</protein>
<evidence type="ECO:0000259" key="6">
    <source>
        <dbReference type="PROSITE" id="PS50089"/>
    </source>
</evidence>
<accession>A0ABR4CB27</accession>
<keyword evidence="8" id="KW-1185">Reference proteome</keyword>
<evidence type="ECO:0000313" key="8">
    <source>
        <dbReference type="Proteomes" id="UP001595075"/>
    </source>
</evidence>
<dbReference type="Pfam" id="PF13445">
    <property type="entry name" value="zf-RING_UBOX"/>
    <property type="match status" value="1"/>
</dbReference>
<keyword evidence="5" id="KW-0472">Membrane</keyword>
<reference evidence="7 8" key="1">
    <citation type="journal article" date="2024" name="Commun. Biol.">
        <title>Comparative genomic analysis of thermophilic fungi reveals convergent evolutionary adaptations and gene losses.</title>
        <authorList>
            <person name="Steindorff A.S."/>
            <person name="Aguilar-Pontes M.V."/>
            <person name="Robinson A.J."/>
            <person name="Andreopoulos B."/>
            <person name="LaButti K."/>
            <person name="Kuo A."/>
            <person name="Mondo S."/>
            <person name="Riley R."/>
            <person name="Otillar R."/>
            <person name="Haridas S."/>
            <person name="Lipzen A."/>
            <person name="Grimwood J."/>
            <person name="Schmutz J."/>
            <person name="Clum A."/>
            <person name="Reid I.D."/>
            <person name="Moisan M.C."/>
            <person name="Butler G."/>
            <person name="Nguyen T.T.M."/>
            <person name="Dewar K."/>
            <person name="Conant G."/>
            <person name="Drula E."/>
            <person name="Henrissat B."/>
            <person name="Hansel C."/>
            <person name="Singer S."/>
            <person name="Hutchinson M.I."/>
            <person name="de Vries R.P."/>
            <person name="Natvig D.O."/>
            <person name="Powell A.J."/>
            <person name="Tsang A."/>
            <person name="Grigoriev I.V."/>
        </authorList>
    </citation>
    <scope>NUCLEOTIDE SEQUENCE [LARGE SCALE GENOMIC DNA]</scope>
    <source>
        <strain evidence="7 8">CBS 494.80</strain>
    </source>
</reference>
<proteinExistence type="predicted"/>
<keyword evidence="5" id="KW-1133">Transmembrane helix</keyword>
<comment type="caution">
    <text evidence="7">The sequence shown here is derived from an EMBL/GenBank/DDBJ whole genome shotgun (WGS) entry which is preliminary data.</text>
</comment>
<keyword evidence="5" id="KW-0812">Transmembrane</keyword>
<evidence type="ECO:0000256" key="4">
    <source>
        <dbReference type="PROSITE-ProRule" id="PRU00175"/>
    </source>
</evidence>
<organism evidence="7 8">
    <name type="scientific">Oculimacula yallundae</name>
    <dbReference type="NCBI Taxonomy" id="86028"/>
    <lineage>
        <taxon>Eukaryota</taxon>
        <taxon>Fungi</taxon>
        <taxon>Dikarya</taxon>
        <taxon>Ascomycota</taxon>
        <taxon>Pezizomycotina</taxon>
        <taxon>Leotiomycetes</taxon>
        <taxon>Helotiales</taxon>
        <taxon>Ploettnerulaceae</taxon>
        <taxon>Oculimacula</taxon>
    </lineage>
</organism>
<feature type="transmembrane region" description="Helical" evidence="5">
    <location>
        <begin position="205"/>
        <end position="228"/>
    </location>
</feature>
<evidence type="ECO:0000256" key="3">
    <source>
        <dbReference type="ARBA" id="ARBA00022833"/>
    </source>
</evidence>
<sequence length="301" mass="33964">MALILKTDERSFPKTETLFTQCSHIDFVDTGLGKHAPKMGRYSESKCPHCLAAREGAVLADKLADNILQNFSLRLEQLPCLRHGLSSTVTNDPNTFIRDTSKFISPRIRIVPEGASILKKQDKCSICWGIFDPSLDSIKEGCNGGEPVMLPCGHIFGQDCIGEIFSTFSKSCPLCTRAYKIRTLETKYLEQRMFDMFDDQDGGQFLWIARVSTVFCLYPLFVLVDAIMGCGPETKRPKMFWTTFRHVGGLFWMQFGWVTAIVSWSLVSGKVMADILLPGAVFLLERVDHYLYSLLLVMKMI</sequence>
<dbReference type="SMART" id="SM00184">
    <property type="entry name" value="RING"/>
    <property type="match status" value="1"/>
</dbReference>
<dbReference type="InterPro" id="IPR027370">
    <property type="entry name" value="Znf-RING_euk"/>
</dbReference>
<evidence type="ECO:0000256" key="1">
    <source>
        <dbReference type="ARBA" id="ARBA00022723"/>
    </source>
</evidence>
<evidence type="ECO:0000313" key="7">
    <source>
        <dbReference type="EMBL" id="KAL2066867.1"/>
    </source>
</evidence>
<dbReference type="InterPro" id="IPR001841">
    <property type="entry name" value="Znf_RING"/>
</dbReference>
<dbReference type="InterPro" id="IPR013083">
    <property type="entry name" value="Znf_RING/FYVE/PHD"/>
</dbReference>
<dbReference type="EMBL" id="JAZHXI010000010">
    <property type="protein sequence ID" value="KAL2066867.1"/>
    <property type="molecule type" value="Genomic_DNA"/>
</dbReference>
<keyword evidence="2 4" id="KW-0863">Zinc-finger</keyword>
<name>A0ABR4CB27_9HELO</name>
<feature type="domain" description="RING-type" evidence="6">
    <location>
        <begin position="124"/>
        <end position="176"/>
    </location>
</feature>
<dbReference type="PROSITE" id="PS50089">
    <property type="entry name" value="ZF_RING_2"/>
    <property type="match status" value="1"/>
</dbReference>
<evidence type="ECO:0000256" key="2">
    <source>
        <dbReference type="ARBA" id="ARBA00022771"/>
    </source>
</evidence>
<gene>
    <name evidence="7" type="ORF">VTL71DRAFT_1291</name>
</gene>
<dbReference type="Gene3D" id="3.30.40.10">
    <property type="entry name" value="Zinc/RING finger domain, C3HC4 (zinc finger)"/>
    <property type="match status" value="1"/>
</dbReference>
<keyword evidence="3" id="KW-0862">Zinc</keyword>
<evidence type="ECO:0000256" key="5">
    <source>
        <dbReference type="SAM" id="Phobius"/>
    </source>
</evidence>
<feature type="transmembrane region" description="Helical" evidence="5">
    <location>
        <begin position="249"/>
        <end position="269"/>
    </location>
</feature>
<keyword evidence="1" id="KW-0479">Metal-binding</keyword>
<dbReference type="Proteomes" id="UP001595075">
    <property type="component" value="Unassembled WGS sequence"/>
</dbReference>